<dbReference type="AlphaFoldDB" id="A0A6J8A654"/>
<accession>A0A6J8A654</accession>
<protein>
    <submittedName>
        <fullName evidence="1">Uncharacterized protein</fullName>
    </submittedName>
</protein>
<dbReference type="Proteomes" id="UP000507470">
    <property type="component" value="Unassembled WGS sequence"/>
</dbReference>
<keyword evidence="2" id="KW-1185">Reference proteome</keyword>
<name>A0A6J8A654_MYTCO</name>
<dbReference type="EMBL" id="CACVKT020000732">
    <property type="protein sequence ID" value="CAC5362110.1"/>
    <property type="molecule type" value="Genomic_DNA"/>
</dbReference>
<sequence length="180" mass="20440">MTSNSTETGETTTHDMNLDDIDLTLDSVYIDYPQHCLSNKLSKPSGTKVKELEYEQINELLYDQEAHMVAYRVICIDIGTTDIILVYKITFVINTGVIQAQGQYTDQFVRKDFPKLKTILNEVIKANQNEYVEHGVEDNCKNTGIKGMNNELQLSEPDKTIKVNIAHAETIQKVTLKKLL</sequence>
<organism evidence="1 2">
    <name type="scientific">Mytilus coruscus</name>
    <name type="common">Sea mussel</name>
    <dbReference type="NCBI Taxonomy" id="42192"/>
    <lineage>
        <taxon>Eukaryota</taxon>
        <taxon>Metazoa</taxon>
        <taxon>Spiralia</taxon>
        <taxon>Lophotrochozoa</taxon>
        <taxon>Mollusca</taxon>
        <taxon>Bivalvia</taxon>
        <taxon>Autobranchia</taxon>
        <taxon>Pteriomorphia</taxon>
        <taxon>Mytilida</taxon>
        <taxon>Mytiloidea</taxon>
        <taxon>Mytilidae</taxon>
        <taxon>Mytilinae</taxon>
        <taxon>Mytilus</taxon>
    </lineage>
</organism>
<proteinExistence type="predicted"/>
<reference evidence="1 2" key="1">
    <citation type="submission" date="2020-06" db="EMBL/GenBank/DDBJ databases">
        <authorList>
            <person name="Li R."/>
            <person name="Bekaert M."/>
        </authorList>
    </citation>
    <scope>NUCLEOTIDE SEQUENCE [LARGE SCALE GENOMIC DNA]</scope>
    <source>
        <strain evidence="2">wild</strain>
    </source>
</reference>
<evidence type="ECO:0000313" key="2">
    <source>
        <dbReference type="Proteomes" id="UP000507470"/>
    </source>
</evidence>
<gene>
    <name evidence="1" type="ORF">MCOR_3986</name>
</gene>
<evidence type="ECO:0000313" key="1">
    <source>
        <dbReference type="EMBL" id="CAC5362110.1"/>
    </source>
</evidence>